<dbReference type="EnsemblPlants" id="AET6Gv20210900.1">
    <property type="protein sequence ID" value="AET6Gv20210900.1"/>
    <property type="gene ID" value="AET6Gv20210900"/>
</dbReference>
<evidence type="ECO:0008006" key="4">
    <source>
        <dbReference type="Google" id="ProtNLM"/>
    </source>
</evidence>
<dbReference type="Gramene" id="AET6Gv20210900.22">
    <property type="protein sequence ID" value="AET6Gv20210900.22"/>
    <property type="gene ID" value="AET6Gv20210900"/>
</dbReference>
<reference evidence="3" key="2">
    <citation type="journal article" date="2017" name="Nat. Plants">
        <title>The Aegilops tauschii genome reveals multiple impacts of transposons.</title>
        <authorList>
            <person name="Zhao G."/>
            <person name="Zou C."/>
            <person name="Li K."/>
            <person name="Wang K."/>
            <person name="Li T."/>
            <person name="Gao L."/>
            <person name="Zhang X."/>
            <person name="Wang H."/>
            <person name="Yang Z."/>
            <person name="Liu X."/>
            <person name="Jiang W."/>
            <person name="Mao L."/>
            <person name="Kong X."/>
            <person name="Jiao Y."/>
            <person name="Jia J."/>
        </authorList>
    </citation>
    <scope>NUCLEOTIDE SEQUENCE [LARGE SCALE GENOMIC DNA]</scope>
    <source>
        <strain evidence="3">cv. AL8/78</strain>
    </source>
</reference>
<dbReference type="EnsemblPlants" id="AET6Gv20210900.20">
    <property type="protein sequence ID" value="AET6Gv20210900.20"/>
    <property type="gene ID" value="AET6Gv20210900"/>
</dbReference>
<dbReference type="Gramene" id="AET6Gv20210900.20">
    <property type="protein sequence ID" value="AET6Gv20210900.20"/>
    <property type="gene ID" value="AET6Gv20210900"/>
</dbReference>
<sequence length="96" mass="11334">MYKNDMFLSHVIYCDFFLLNIIWTMYLSMVVNFILLFGLDLSTIWISCKLCFRLVLALSCLRLVLNLVSSGYLTWSHDRTELLYATLKSHDDVELR</sequence>
<dbReference type="Proteomes" id="UP000015105">
    <property type="component" value="Chromosome 6D"/>
</dbReference>
<evidence type="ECO:0000256" key="1">
    <source>
        <dbReference type="SAM" id="Phobius"/>
    </source>
</evidence>
<reference evidence="2" key="4">
    <citation type="submission" date="2019-03" db="UniProtKB">
        <authorList>
            <consortium name="EnsemblPlants"/>
        </authorList>
    </citation>
    <scope>IDENTIFICATION</scope>
</reference>
<reference evidence="2" key="3">
    <citation type="journal article" date="2017" name="Nature">
        <title>Genome sequence of the progenitor of the wheat D genome Aegilops tauschii.</title>
        <authorList>
            <person name="Luo M.C."/>
            <person name="Gu Y.Q."/>
            <person name="Puiu D."/>
            <person name="Wang H."/>
            <person name="Twardziok S.O."/>
            <person name="Deal K.R."/>
            <person name="Huo N."/>
            <person name="Zhu T."/>
            <person name="Wang L."/>
            <person name="Wang Y."/>
            <person name="McGuire P.E."/>
            <person name="Liu S."/>
            <person name="Long H."/>
            <person name="Ramasamy R.K."/>
            <person name="Rodriguez J.C."/>
            <person name="Van S.L."/>
            <person name="Yuan L."/>
            <person name="Wang Z."/>
            <person name="Xia Z."/>
            <person name="Xiao L."/>
            <person name="Anderson O.D."/>
            <person name="Ouyang S."/>
            <person name="Liang Y."/>
            <person name="Zimin A.V."/>
            <person name="Pertea G."/>
            <person name="Qi P."/>
            <person name="Bennetzen J.L."/>
            <person name="Dai X."/>
            <person name="Dawson M.W."/>
            <person name="Muller H.G."/>
            <person name="Kugler K."/>
            <person name="Rivarola-Duarte L."/>
            <person name="Spannagl M."/>
            <person name="Mayer K.F.X."/>
            <person name="Lu F.H."/>
            <person name="Bevan M.W."/>
            <person name="Leroy P."/>
            <person name="Li P."/>
            <person name="You F.M."/>
            <person name="Sun Q."/>
            <person name="Liu Z."/>
            <person name="Lyons E."/>
            <person name="Wicker T."/>
            <person name="Salzberg S.L."/>
            <person name="Devos K.M."/>
            <person name="Dvorak J."/>
        </authorList>
    </citation>
    <scope>NUCLEOTIDE SEQUENCE [LARGE SCALE GENOMIC DNA]</scope>
    <source>
        <strain evidence="2">cv. AL8/78</strain>
    </source>
</reference>
<feature type="transmembrane region" description="Helical" evidence="1">
    <location>
        <begin position="12"/>
        <end position="38"/>
    </location>
</feature>
<organism evidence="2 3">
    <name type="scientific">Aegilops tauschii subsp. strangulata</name>
    <name type="common">Goatgrass</name>
    <dbReference type="NCBI Taxonomy" id="200361"/>
    <lineage>
        <taxon>Eukaryota</taxon>
        <taxon>Viridiplantae</taxon>
        <taxon>Streptophyta</taxon>
        <taxon>Embryophyta</taxon>
        <taxon>Tracheophyta</taxon>
        <taxon>Spermatophyta</taxon>
        <taxon>Magnoliopsida</taxon>
        <taxon>Liliopsida</taxon>
        <taxon>Poales</taxon>
        <taxon>Poaceae</taxon>
        <taxon>BOP clade</taxon>
        <taxon>Pooideae</taxon>
        <taxon>Triticodae</taxon>
        <taxon>Triticeae</taxon>
        <taxon>Triticinae</taxon>
        <taxon>Aegilops</taxon>
    </lineage>
</organism>
<protein>
    <recommendedName>
        <fullName evidence="4">Transmembrane protein</fullName>
    </recommendedName>
</protein>
<dbReference type="Gramene" id="AET6Gv20210900.15">
    <property type="protein sequence ID" value="AET6Gv20210900.15"/>
    <property type="gene ID" value="AET6Gv20210900"/>
</dbReference>
<dbReference type="Gramene" id="AET6Gv20210900.1">
    <property type="protein sequence ID" value="AET6Gv20210900.1"/>
    <property type="gene ID" value="AET6Gv20210900"/>
</dbReference>
<keyword evidence="1" id="KW-1133">Transmembrane helix</keyword>
<keyword evidence="3" id="KW-1185">Reference proteome</keyword>
<evidence type="ECO:0000313" key="2">
    <source>
        <dbReference type="EnsemblPlants" id="AET6Gv20210900.1"/>
    </source>
</evidence>
<keyword evidence="1" id="KW-0472">Membrane</keyword>
<dbReference type="AlphaFoldDB" id="A0A453N4J1"/>
<reference evidence="2" key="5">
    <citation type="journal article" date="2021" name="G3 (Bethesda)">
        <title>Aegilops tauschii genome assembly Aet v5.0 features greater sequence contiguity and improved annotation.</title>
        <authorList>
            <person name="Wang L."/>
            <person name="Zhu T."/>
            <person name="Rodriguez J.C."/>
            <person name="Deal K.R."/>
            <person name="Dubcovsky J."/>
            <person name="McGuire P.E."/>
            <person name="Lux T."/>
            <person name="Spannagl M."/>
            <person name="Mayer K.F.X."/>
            <person name="Baldrich P."/>
            <person name="Meyers B.C."/>
            <person name="Huo N."/>
            <person name="Gu Y.Q."/>
            <person name="Zhou H."/>
            <person name="Devos K.M."/>
            <person name="Bennetzen J.L."/>
            <person name="Unver T."/>
            <person name="Budak H."/>
            <person name="Gulick P.J."/>
            <person name="Galiba G."/>
            <person name="Kalapos B."/>
            <person name="Nelson D.R."/>
            <person name="Li P."/>
            <person name="You F.M."/>
            <person name="Luo M.C."/>
            <person name="Dvorak J."/>
        </authorList>
    </citation>
    <scope>NUCLEOTIDE SEQUENCE [LARGE SCALE GENOMIC DNA]</scope>
    <source>
        <strain evidence="2">cv. AL8/78</strain>
    </source>
</reference>
<keyword evidence="1" id="KW-0812">Transmembrane</keyword>
<reference evidence="3" key="1">
    <citation type="journal article" date="2014" name="Science">
        <title>Ancient hybridizations among the ancestral genomes of bread wheat.</title>
        <authorList>
            <consortium name="International Wheat Genome Sequencing Consortium,"/>
            <person name="Marcussen T."/>
            <person name="Sandve S.R."/>
            <person name="Heier L."/>
            <person name="Spannagl M."/>
            <person name="Pfeifer M."/>
            <person name="Jakobsen K.S."/>
            <person name="Wulff B.B."/>
            <person name="Steuernagel B."/>
            <person name="Mayer K.F."/>
            <person name="Olsen O.A."/>
        </authorList>
    </citation>
    <scope>NUCLEOTIDE SEQUENCE [LARGE SCALE GENOMIC DNA]</scope>
    <source>
        <strain evidence="3">cv. AL8/78</strain>
    </source>
</reference>
<accession>A0A453N4J1</accession>
<feature type="transmembrane region" description="Helical" evidence="1">
    <location>
        <begin position="44"/>
        <end position="65"/>
    </location>
</feature>
<proteinExistence type="predicted"/>
<evidence type="ECO:0000313" key="3">
    <source>
        <dbReference type="Proteomes" id="UP000015105"/>
    </source>
</evidence>
<name>A0A453N4J1_AEGTS</name>
<dbReference type="EnsemblPlants" id="AET6Gv20210900.22">
    <property type="protein sequence ID" value="AET6Gv20210900.22"/>
    <property type="gene ID" value="AET6Gv20210900"/>
</dbReference>
<dbReference type="EnsemblPlants" id="AET6Gv20210900.15">
    <property type="protein sequence ID" value="AET6Gv20210900.15"/>
    <property type="gene ID" value="AET6Gv20210900"/>
</dbReference>